<feature type="transmembrane region" description="Helical" evidence="1">
    <location>
        <begin position="7"/>
        <end position="23"/>
    </location>
</feature>
<dbReference type="Proteomes" id="UP001215598">
    <property type="component" value="Unassembled WGS sequence"/>
</dbReference>
<organism evidence="2 3">
    <name type="scientific">Mycena metata</name>
    <dbReference type="NCBI Taxonomy" id="1033252"/>
    <lineage>
        <taxon>Eukaryota</taxon>
        <taxon>Fungi</taxon>
        <taxon>Dikarya</taxon>
        <taxon>Basidiomycota</taxon>
        <taxon>Agaricomycotina</taxon>
        <taxon>Agaricomycetes</taxon>
        <taxon>Agaricomycetidae</taxon>
        <taxon>Agaricales</taxon>
        <taxon>Marasmiineae</taxon>
        <taxon>Mycenaceae</taxon>
        <taxon>Mycena</taxon>
    </lineage>
</organism>
<keyword evidence="1" id="KW-0472">Membrane</keyword>
<accession>A0AAD7MPZ5</accession>
<keyword evidence="3" id="KW-1185">Reference proteome</keyword>
<evidence type="ECO:0000313" key="3">
    <source>
        <dbReference type="Proteomes" id="UP001215598"/>
    </source>
</evidence>
<protein>
    <submittedName>
        <fullName evidence="2">Uncharacterized protein</fullName>
    </submittedName>
</protein>
<feature type="transmembrane region" description="Helical" evidence="1">
    <location>
        <begin position="67"/>
        <end position="87"/>
    </location>
</feature>
<keyword evidence="1" id="KW-0812">Transmembrane</keyword>
<dbReference type="EMBL" id="JARKIB010000190">
    <property type="protein sequence ID" value="KAJ7725926.1"/>
    <property type="molecule type" value="Genomic_DNA"/>
</dbReference>
<evidence type="ECO:0000256" key="1">
    <source>
        <dbReference type="SAM" id="Phobius"/>
    </source>
</evidence>
<dbReference type="AlphaFoldDB" id="A0AAD7MPZ5"/>
<proteinExistence type="predicted"/>
<evidence type="ECO:0000313" key="2">
    <source>
        <dbReference type="EMBL" id="KAJ7725926.1"/>
    </source>
</evidence>
<gene>
    <name evidence="2" type="ORF">B0H16DRAFT_275653</name>
</gene>
<comment type="caution">
    <text evidence="2">The sequence shown here is derived from an EMBL/GenBank/DDBJ whole genome shotgun (WGS) entry which is preliminary data.</text>
</comment>
<reference evidence="2" key="1">
    <citation type="submission" date="2023-03" db="EMBL/GenBank/DDBJ databases">
        <title>Massive genome expansion in bonnet fungi (Mycena s.s.) driven by repeated elements and novel gene families across ecological guilds.</title>
        <authorList>
            <consortium name="Lawrence Berkeley National Laboratory"/>
            <person name="Harder C.B."/>
            <person name="Miyauchi S."/>
            <person name="Viragh M."/>
            <person name="Kuo A."/>
            <person name="Thoen E."/>
            <person name="Andreopoulos B."/>
            <person name="Lu D."/>
            <person name="Skrede I."/>
            <person name="Drula E."/>
            <person name="Henrissat B."/>
            <person name="Morin E."/>
            <person name="Kohler A."/>
            <person name="Barry K."/>
            <person name="LaButti K."/>
            <person name="Morin E."/>
            <person name="Salamov A."/>
            <person name="Lipzen A."/>
            <person name="Mereny Z."/>
            <person name="Hegedus B."/>
            <person name="Baldrian P."/>
            <person name="Stursova M."/>
            <person name="Weitz H."/>
            <person name="Taylor A."/>
            <person name="Grigoriev I.V."/>
            <person name="Nagy L.G."/>
            <person name="Martin F."/>
            <person name="Kauserud H."/>
        </authorList>
    </citation>
    <scope>NUCLEOTIDE SEQUENCE</scope>
    <source>
        <strain evidence="2">CBHHK182m</strain>
    </source>
</reference>
<name>A0AAD7MPZ5_9AGAR</name>
<sequence>MYLYRCPCIFLRILAAIIYYTWFRYDDDHYVRWPTASSQSVPLYLLQPHLILIPFTCRYINFAPFRVHVDIIHVVTVFSFLLCYGMNR</sequence>
<keyword evidence="1" id="KW-1133">Transmembrane helix</keyword>